<proteinExistence type="predicted"/>
<reference evidence="1" key="1">
    <citation type="submission" date="2019-10" db="EMBL/GenBank/DDBJ databases">
        <title>Tracking microevolution events of conjugative virulence plasmid p15WZ-82_Vir during transmission.</title>
        <authorList>
            <person name="Yang X."/>
        </authorList>
    </citation>
    <scope>NUCLEOTIDE SEQUENCE</scope>
    <source>
        <strain evidence="1">GH44TC</strain>
        <plasmid evidence="1">pGH44TC_fusion</plasmid>
    </source>
</reference>
<protein>
    <submittedName>
        <fullName evidence="1">Uncharacterized protein</fullName>
    </submittedName>
</protein>
<sequence>MGEAEPVKTAAGCAGRRRHLPAVLHSTSAGASMPLTRHYLYFKSGHWR</sequence>
<accession>A0A6M6A270</accession>
<geneLocation type="plasmid" evidence="1">
    <name>pGH44TC_fusion</name>
</geneLocation>
<evidence type="ECO:0000313" key="1">
    <source>
        <dbReference type="EMBL" id="QJX11755.1"/>
    </source>
</evidence>
<dbReference type="AlphaFoldDB" id="A0A6M6A270"/>
<name>A0A6M6A270_KLEPN</name>
<keyword evidence="1" id="KW-0614">Plasmid</keyword>
<dbReference type="EMBL" id="MN543575">
    <property type="protein sequence ID" value="QJX11755.1"/>
    <property type="molecule type" value="Genomic_DNA"/>
</dbReference>
<organism evidence="1">
    <name type="scientific">Klebsiella pneumoniae</name>
    <dbReference type="NCBI Taxonomy" id="573"/>
    <lineage>
        <taxon>Bacteria</taxon>
        <taxon>Pseudomonadati</taxon>
        <taxon>Pseudomonadota</taxon>
        <taxon>Gammaproteobacteria</taxon>
        <taxon>Enterobacterales</taxon>
        <taxon>Enterobacteriaceae</taxon>
        <taxon>Klebsiella/Raoultella group</taxon>
        <taxon>Klebsiella</taxon>
        <taxon>Klebsiella pneumoniae complex</taxon>
    </lineage>
</organism>